<dbReference type="EMBL" id="WHUW01000051">
    <property type="protein sequence ID" value="KAF8431284.1"/>
    <property type="molecule type" value="Genomic_DNA"/>
</dbReference>
<organism evidence="2 3">
    <name type="scientific">Boletus edulis BED1</name>
    <dbReference type="NCBI Taxonomy" id="1328754"/>
    <lineage>
        <taxon>Eukaryota</taxon>
        <taxon>Fungi</taxon>
        <taxon>Dikarya</taxon>
        <taxon>Basidiomycota</taxon>
        <taxon>Agaricomycotina</taxon>
        <taxon>Agaricomycetes</taxon>
        <taxon>Agaricomycetidae</taxon>
        <taxon>Boletales</taxon>
        <taxon>Boletineae</taxon>
        <taxon>Boletaceae</taxon>
        <taxon>Boletoideae</taxon>
        <taxon>Boletus</taxon>
    </lineage>
</organism>
<dbReference type="Proteomes" id="UP001194468">
    <property type="component" value="Unassembled WGS sequence"/>
</dbReference>
<name>A0AAD4G8S5_BOLED</name>
<comment type="caution">
    <text evidence="2">The sequence shown here is derived from an EMBL/GenBank/DDBJ whole genome shotgun (WGS) entry which is preliminary data.</text>
</comment>
<feature type="compositionally biased region" description="Low complexity" evidence="1">
    <location>
        <begin position="1"/>
        <end position="27"/>
    </location>
</feature>
<feature type="region of interest" description="Disordered" evidence="1">
    <location>
        <begin position="1"/>
        <end position="29"/>
    </location>
</feature>
<gene>
    <name evidence="2" type="ORF">L210DRAFT_953146</name>
</gene>
<reference evidence="2" key="1">
    <citation type="submission" date="2019-10" db="EMBL/GenBank/DDBJ databases">
        <authorList>
            <consortium name="DOE Joint Genome Institute"/>
            <person name="Kuo A."/>
            <person name="Miyauchi S."/>
            <person name="Kiss E."/>
            <person name="Drula E."/>
            <person name="Kohler A."/>
            <person name="Sanchez-Garcia M."/>
            <person name="Andreopoulos B."/>
            <person name="Barry K.W."/>
            <person name="Bonito G."/>
            <person name="Buee M."/>
            <person name="Carver A."/>
            <person name="Chen C."/>
            <person name="Cichocki N."/>
            <person name="Clum A."/>
            <person name="Culley D."/>
            <person name="Crous P.W."/>
            <person name="Fauchery L."/>
            <person name="Girlanda M."/>
            <person name="Hayes R."/>
            <person name="Keri Z."/>
            <person name="LaButti K."/>
            <person name="Lipzen A."/>
            <person name="Lombard V."/>
            <person name="Magnuson J."/>
            <person name="Maillard F."/>
            <person name="Morin E."/>
            <person name="Murat C."/>
            <person name="Nolan M."/>
            <person name="Ohm R."/>
            <person name="Pangilinan J."/>
            <person name="Pereira M."/>
            <person name="Perotto S."/>
            <person name="Peter M."/>
            <person name="Riley R."/>
            <person name="Sitrit Y."/>
            <person name="Stielow B."/>
            <person name="Szollosi G."/>
            <person name="Zifcakova L."/>
            <person name="Stursova M."/>
            <person name="Spatafora J.W."/>
            <person name="Tedersoo L."/>
            <person name="Vaario L.-M."/>
            <person name="Yamada A."/>
            <person name="Yan M."/>
            <person name="Wang P."/>
            <person name="Xu J."/>
            <person name="Bruns T."/>
            <person name="Baldrian P."/>
            <person name="Vilgalys R."/>
            <person name="Henrissat B."/>
            <person name="Grigoriev I.V."/>
            <person name="Hibbett D."/>
            <person name="Nagy L.G."/>
            <person name="Martin F.M."/>
        </authorList>
    </citation>
    <scope>NUCLEOTIDE SEQUENCE</scope>
    <source>
        <strain evidence="2">BED1</strain>
    </source>
</reference>
<evidence type="ECO:0000313" key="2">
    <source>
        <dbReference type="EMBL" id="KAF8431284.1"/>
    </source>
</evidence>
<reference evidence="2" key="2">
    <citation type="journal article" date="2020" name="Nat. Commun.">
        <title>Large-scale genome sequencing of mycorrhizal fungi provides insights into the early evolution of symbiotic traits.</title>
        <authorList>
            <person name="Miyauchi S."/>
            <person name="Kiss E."/>
            <person name="Kuo A."/>
            <person name="Drula E."/>
            <person name="Kohler A."/>
            <person name="Sanchez-Garcia M."/>
            <person name="Morin E."/>
            <person name="Andreopoulos B."/>
            <person name="Barry K.W."/>
            <person name="Bonito G."/>
            <person name="Buee M."/>
            <person name="Carver A."/>
            <person name="Chen C."/>
            <person name="Cichocki N."/>
            <person name="Clum A."/>
            <person name="Culley D."/>
            <person name="Crous P.W."/>
            <person name="Fauchery L."/>
            <person name="Girlanda M."/>
            <person name="Hayes R.D."/>
            <person name="Keri Z."/>
            <person name="LaButti K."/>
            <person name="Lipzen A."/>
            <person name="Lombard V."/>
            <person name="Magnuson J."/>
            <person name="Maillard F."/>
            <person name="Murat C."/>
            <person name="Nolan M."/>
            <person name="Ohm R.A."/>
            <person name="Pangilinan J."/>
            <person name="Pereira M.F."/>
            <person name="Perotto S."/>
            <person name="Peter M."/>
            <person name="Pfister S."/>
            <person name="Riley R."/>
            <person name="Sitrit Y."/>
            <person name="Stielow J.B."/>
            <person name="Szollosi G."/>
            <person name="Zifcakova L."/>
            <person name="Stursova M."/>
            <person name="Spatafora J.W."/>
            <person name="Tedersoo L."/>
            <person name="Vaario L.M."/>
            <person name="Yamada A."/>
            <person name="Yan M."/>
            <person name="Wang P."/>
            <person name="Xu J."/>
            <person name="Bruns T."/>
            <person name="Baldrian P."/>
            <person name="Vilgalys R."/>
            <person name="Dunand C."/>
            <person name="Henrissat B."/>
            <person name="Grigoriev I.V."/>
            <person name="Hibbett D."/>
            <person name="Nagy L.G."/>
            <person name="Martin F.M."/>
        </authorList>
    </citation>
    <scope>NUCLEOTIDE SEQUENCE</scope>
    <source>
        <strain evidence="2">BED1</strain>
    </source>
</reference>
<proteinExistence type="predicted"/>
<evidence type="ECO:0000256" key="1">
    <source>
        <dbReference type="SAM" id="MobiDB-lite"/>
    </source>
</evidence>
<dbReference type="AlphaFoldDB" id="A0AAD4G8S5"/>
<protein>
    <submittedName>
        <fullName evidence="2">Uncharacterized protein</fullName>
    </submittedName>
</protein>
<sequence length="55" mass="5953">MHSLSTTPAVTSASTPSITTATTPATSHHLQEYDVTPDCLPQKLVRTVPFKMIQN</sequence>
<keyword evidence="3" id="KW-1185">Reference proteome</keyword>
<accession>A0AAD4G8S5</accession>
<evidence type="ECO:0000313" key="3">
    <source>
        <dbReference type="Proteomes" id="UP001194468"/>
    </source>
</evidence>